<dbReference type="InterPro" id="IPR010104">
    <property type="entry name" value="TonB_rcpt_bac"/>
</dbReference>
<evidence type="ECO:0000256" key="5">
    <source>
        <dbReference type="RuleBase" id="RU003357"/>
    </source>
</evidence>
<evidence type="ECO:0000313" key="10">
    <source>
        <dbReference type="EMBL" id="QBE65487.1"/>
    </source>
</evidence>
<protein>
    <submittedName>
        <fullName evidence="10">TonB-dependent receptor</fullName>
    </submittedName>
</protein>
<dbReference type="KEGG" id="plue:EWM63_22895"/>
<dbReference type="Pfam" id="PF07715">
    <property type="entry name" value="Plug"/>
    <property type="match status" value="1"/>
</dbReference>
<dbReference type="Gene3D" id="2.170.130.10">
    <property type="entry name" value="TonB-dependent receptor, plug domain"/>
    <property type="match status" value="1"/>
</dbReference>
<evidence type="ECO:0000256" key="4">
    <source>
        <dbReference type="ARBA" id="ARBA00023237"/>
    </source>
</evidence>
<keyword evidence="4" id="KW-0998">Cell outer membrane</keyword>
<comment type="similarity">
    <text evidence="2 5">Belongs to the TonB-dependent receptor family.</text>
</comment>
<keyword evidence="3 5" id="KW-0472">Membrane</keyword>
<dbReference type="OrthoDB" id="5476657at2"/>
<evidence type="ECO:0000256" key="3">
    <source>
        <dbReference type="ARBA" id="ARBA00023136"/>
    </source>
</evidence>
<feature type="compositionally biased region" description="Polar residues" evidence="6">
    <location>
        <begin position="720"/>
        <end position="732"/>
    </location>
</feature>
<dbReference type="SUPFAM" id="SSF56935">
    <property type="entry name" value="Porins"/>
    <property type="match status" value="1"/>
</dbReference>
<dbReference type="Pfam" id="PF00593">
    <property type="entry name" value="TonB_dep_Rec_b-barrel"/>
    <property type="match status" value="1"/>
</dbReference>
<evidence type="ECO:0000256" key="6">
    <source>
        <dbReference type="SAM" id="MobiDB-lite"/>
    </source>
</evidence>
<dbReference type="EMBL" id="CP035913">
    <property type="protein sequence ID" value="QBE65487.1"/>
    <property type="molecule type" value="Genomic_DNA"/>
</dbReference>
<dbReference type="RefSeq" id="WP_130188597.1">
    <property type="nucleotide sequence ID" value="NZ_CP035913.1"/>
</dbReference>
<dbReference type="Gene3D" id="2.40.170.20">
    <property type="entry name" value="TonB-dependent receptor, beta-barrel domain"/>
    <property type="match status" value="1"/>
</dbReference>
<keyword evidence="5" id="KW-0798">TonB box</keyword>
<accession>A0A4P6L266</accession>
<dbReference type="InterPro" id="IPR000531">
    <property type="entry name" value="Beta-barrel_TonB"/>
</dbReference>
<keyword evidence="7" id="KW-0732">Signal</keyword>
<evidence type="ECO:0000256" key="2">
    <source>
        <dbReference type="ARBA" id="ARBA00009810"/>
    </source>
</evidence>
<evidence type="ECO:0000256" key="1">
    <source>
        <dbReference type="ARBA" id="ARBA00004442"/>
    </source>
</evidence>
<evidence type="ECO:0000313" key="11">
    <source>
        <dbReference type="Proteomes" id="UP000290637"/>
    </source>
</evidence>
<sequence length="1010" mass="110763">MQVNQFKLNAMALAAAQIAFMAGAAHAQTADTGTGANTATVVVTGQRASLENAQKIKQNSDEIVDSIVAADIGKLPDKSVTEVLQRVVGVTIDRTMSRSDPEHYSVEGSGVSIRGLSWVRSELNGRDSFSANGGRSLNFEDVPPELMAGVDIYKNPSAEQIEGGIGGLVNLRTALPFDFKGRKVALSASTTYSELKGGKWSPSASILLSDRWKTGLGEFGVLVDFAHSESGTRTDGFQVEPYYPRDNIVAGRTVWIPKGAQWRTLNFNRERQGLYGALQWKKDANLRSHVTFFKSKYDMQWDENAIFAASNPYNFQVSPDATWGANGQFLTGTFASPADGGIDYGADTRVASRKSDTTDISWNVEWRVGDSWTFTSDLQRIKAKSNGFDSTVATAVKMPTQTLDLTGDRPNLIFNDAQRAHLANAGNYYWNFTQEHLDQSESESKALKLDAKYTFENPVLRDLRFGVRFTKRDATTELSNPDYHWAAVTAPWMGTSISKLAYLSDPRFGGNTYLGTFDNFFNGKASVPSVVFPNVSVATGFPQSYAALHEYYQILCREAAANAGTAPNCSPWTPAAFGGNPSGINEQSEKTKAFYTQLRFGWDDLKMPIDGNVGVRYVKTEMDANGYTVFNNTSAVVNPPQTLTGVPIPNIPAYSAGRDYQNSYSNVLPSLNLRLKARDDLQFRFALARAISRPDFSQLQGYTTLSQSTDTTTTIFPDRPSNTNVNSVSQTGEGKGNPMLKPIKSDQLDLTGEWYFGKSSSITLAMFHKRLKDIIVNQTYQYALPDVNGRMYNFNVTAPVNGASGRATGFEVAYQQYFDKLPGAWAGIGVQANYTYVDSNTKLSTSTFTAYCSGGNNVANVNLNQNGCDTNGQSFGDLPLQYLSKNAYNLALLYDYGKWSARAAWSWRSKNLQGVNVNGTRGGDGTDTNPNSATPGATNIGWALPTWADDYGQLDASVSYQFNERMQIVVDGSNLTDSKYKQLMQQGIGMMGRAWFVSGPRYSAKLNYSF</sequence>
<evidence type="ECO:0000259" key="9">
    <source>
        <dbReference type="Pfam" id="PF07715"/>
    </source>
</evidence>
<feature type="signal peptide" evidence="7">
    <location>
        <begin position="1"/>
        <end position="27"/>
    </location>
</feature>
<dbReference type="InterPro" id="IPR036942">
    <property type="entry name" value="Beta-barrel_TonB_sf"/>
</dbReference>
<feature type="domain" description="TonB-dependent receptor-like beta-barrel" evidence="8">
    <location>
        <begin position="409"/>
        <end position="975"/>
    </location>
</feature>
<feature type="domain" description="TonB-dependent receptor plug" evidence="9">
    <location>
        <begin position="58"/>
        <end position="167"/>
    </location>
</feature>
<feature type="region of interest" description="Disordered" evidence="6">
    <location>
        <begin position="710"/>
        <end position="741"/>
    </location>
</feature>
<reference evidence="10 11" key="1">
    <citation type="submission" date="2019-02" db="EMBL/GenBank/DDBJ databases">
        <title>Draft Genome Sequences of Six Type Strains of the Genus Massilia.</title>
        <authorList>
            <person name="Miess H."/>
            <person name="Frediansyhah A."/>
            <person name="Gross H."/>
        </authorList>
    </citation>
    <scope>NUCLEOTIDE SEQUENCE [LARGE SCALE GENOMIC DNA]</scope>
    <source>
        <strain evidence="10 11">DSM 17473</strain>
    </source>
</reference>
<evidence type="ECO:0000259" key="8">
    <source>
        <dbReference type="Pfam" id="PF00593"/>
    </source>
</evidence>
<organism evidence="10 11">
    <name type="scientific">Pseudoduganella lutea</name>
    <dbReference type="NCBI Taxonomy" id="321985"/>
    <lineage>
        <taxon>Bacteria</taxon>
        <taxon>Pseudomonadati</taxon>
        <taxon>Pseudomonadota</taxon>
        <taxon>Betaproteobacteria</taxon>
        <taxon>Burkholderiales</taxon>
        <taxon>Oxalobacteraceae</taxon>
        <taxon>Telluria group</taxon>
        <taxon>Pseudoduganella</taxon>
    </lineage>
</organism>
<dbReference type="NCBIfam" id="TIGR01782">
    <property type="entry name" value="TonB-Xanth-Caul"/>
    <property type="match status" value="1"/>
</dbReference>
<keyword evidence="11" id="KW-1185">Reference proteome</keyword>
<feature type="region of interest" description="Disordered" evidence="6">
    <location>
        <begin position="916"/>
        <end position="935"/>
    </location>
</feature>
<comment type="subcellular location">
    <subcellularLocation>
        <location evidence="1 5">Cell outer membrane</location>
    </subcellularLocation>
</comment>
<dbReference type="PANTHER" id="PTHR40980:SF3">
    <property type="entry name" value="TONB-DEPENDENT RECEPTOR-LIKE BETA-BARREL DOMAIN-CONTAINING PROTEIN"/>
    <property type="match status" value="1"/>
</dbReference>
<proteinExistence type="inferred from homology"/>
<gene>
    <name evidence="10" type="ORF">EWM63_22895</name>
</gene>
<name>A0A4P6L266_9BURK</name>
<dbReference type="AlphaFoldDB" id="A0A4P6L266"/>
<dbReference type="InterPro" id="IPR037066">
    <property type="entry name" value="Plug_dom_sf"/>
</dbReference>
<feature type="chain" id="PRO_5020684545" evidence="7">
    <location>
        <begin position="28"/>
        <end position="1010"/>
    </location>
</feature>
<dbReference type="InterPro" id="IPR012910">
    <property type="entry name" value="Plug_dom"/>
</dbReference>
<dbReference type="GO" id="GO:0009279">
    <property type="term" value="C:cell outer membrane"/>
    <property type="evidence" value="ECO:0007669"/>
    <property type="project" value="UniProtKB-SubCell"/>
</dbReference>
<dbReference type="Proteomes" id="UP000290637">
    <property type="component" value="Chromosome"/>
</dbReference>
<keyword evidence="10" id="KW-0675">Receptor</keyword>
<dbReference type="PANTHER" id="PTHR40980">
    <property type="entry name" value="PLUG DOMAIN-CONTAINING PROTEIN"/>
    <property type="match status" value="1"/>
</dbReference>
<evidence type="ECO:0000256" key="7">
    <source>
        <dbReference type="SAM" id="SignalP"/>
    </source>
</evidence>